<feature type="domain" description="ZAD" evidence="13">
    <location>
        <begin position="7"/>
        <end position="82"/>
    </location>
</feature>
<dbReference type="SMART" id="SM00355">
    <property type="entry name" value="ZnF_C2H2"/>
    <property type="match status" value="8"/>
</dbReference>
<dbReference type="Pfam" id="PF07776">
    <property type="entry name" value="zf-AD"/>
    <property type="match status" value="1"/>
</dbReference>
<dbReference type="GO" id="GO:0005634">
    <property type="term" value="C:nucleus"/>
    <property type="evidence" value="ECO:0007669"/>
    <property type="project" value="UniProtKB-SubCell"/>
</dbReference>
<evidence type="ECO:0000256" key="8">
    <source>
        <dbReference type="ARBA" id="ARBA00023242"/>
    </source>
</evidence>
<keyword evidence="3 10" id="KW-0479">Metal-binding</keyword>
<dbReference type="Gene3D" id="3.30.160.60">
    <property type="entry name" value="Classic Zinc Finger"/>
    <property type="match status" value="7"/>
</dbReference>
<feature type="domain" description="C2H2-type" evidence="12">
    <location>
        <begin position="386"/>
        <end position="413"/>
    </location>
</feature>
<dbReference type="PANTHER" id="PTHR16515">
    <property type="entry name" value="PR DOMAIN ZINC FINGER PROTEIN"/>
    <property type="match status" value="1"/>
</dbReference>
<proteinExistence type="inferred from homology"/>
<dbReference type="Proteomes" id="UP000504606">
    <property type="component" value="Unplaced"/>
</dbReference>
<feature type="domain" description="C2H2-type" evidence="12">
    <location>
        <begin position="299"/>
        <end position="326"/>
    </location>
</feature>
<evidence type="ECO:0000256" key="2">
    <source>
        <dbReference type="ARBA" id="ARBA00006991"/>
    </source>
</evidence>
<dbReference type="SUPFAM" id="SSF57716">
    <property type="entry name" value="Glucocorticoid receptor-like (DNA-binding domain)"/>
    <property type="match status" value="1"/>
</dbReference>
<dbReference type="RefSeq" id="XP_052130139.1">
    <property type="nucleotide sequence ID" value="XM_052274179.1"/>
</dbReference>
<dbReference type="Gene3D" id="3.40.1800.20">
    <property type="match status" value="1"/>
</dbReference>
<dbReference type="FunFam" id="3.30.160.60:FF:000663">
    <property type="entry name" value="Zinc finger protein 45"/>
    <property type="match status" value="1"/>
</dbReference>
<protein>
    <submittedName>
        <fullName evidence="15 16">Zinc finger protein 33B-like isoform X1</fullName>
    </submittedName>
</protein>
<dbReference type="PROSITE" id="PS00028">
    <property type="entry name" value="ZINC_FINGER_C2H2_1"/>
    <property type="match status" value="8"/>
</dbReference>
<dbReference type="InterPro" id="IPR036236">
    <property type="entry name" value="Znf_C2H2_sf"/>
</dbReference>
<feature type="region of interest" description="Disordered" evidence="11">
    <location>
        <begin position="97"/>
        <end position="120"/>
    </location>
</feature>
<keyword evidence="6 10" id="KW-0862">Zinc</keyword>
<dbReference type="PANTHER" id="PTHR16515:SF49">
    <property type="entry name" value="GASTRULA ZINC FINGER PROTEIN XLCGF49.1-LIKE-RELATED"/>
    <property type="match status" value="1"/>
</dbReference>
<evidence type="ECO:0000313" key="16">
    <source>
        <dbReference type="RefSeq" id="XP_052130139.1"/>
    </source>
</evidence>
<sequence>MFTFNDKVCRLCLLSDSSQLLNIDDGEKGNSISSKIYFTLKCKISKSDNLPKYICRECVSTIEFITAYNTWLHEIVNQATSVQYLLESCNTDQSAQQSLISKSNERNHPKSRQSTLSTQLQSNTSDYPCFYSSLMEKIFLKIQNNQSDITIKLTSSSEQKQTIGQTNSLRMTESSASYCINKNLKETPNNEAKKTCNTPCNEIDDYSFNNSICEQNPSSEDYSATENLPDTKFDLLTSGKELACPECKKVFTKRSLLMRHLMSHRGAIEKYQCQICRRKFISTSEVQRHTRAHMGLKPYKCKLCFRYFSQKNLLDNHMDWHEGKKSHLCEICGKSLSSRPNLKTHIENFHSLERKKLFNCEECGKSFSRKHHLENHSTVHVPVRPYQCTICGLTFKRSSQLQEHEIVHTGKKQYDCTVCKKAFRTKRVLNVHKLLHSGLKPHRCTVCSQTFVRKGGLTVHMKTHSK</sequence>
<dbReference type="PROSITE" id="PS51915">
    <property type="entry name" value="ZAD"/>
    <property type="match status" value="1"/>
</dbReference>
<dbReference type="FunFam" id="3.30.160.60:FF:000264">
    <property type="entry name" value="Zinc finger protein 236"/>
    <property type="match status" value="1"/>
</dbReference>
<evidence type="ECO:0000256" key="7">
    <source>
        <dbReference type="ARBA" id="ARBA00023125"/>
    </source>
</evidence>
<evidence type="ECO:0000256" key="3">
    <source>
        <dbReference type="ARBA" id="ARBA00022723"/>
    </source>
</evidence>
<dbReference type="InterPro" id="IPR013087">
    <property type="entry name" value="Znf_C2H2_type"/>
</dbReference>
<evidence type="ECO:0000259" key="12">
    <source>
        <dbReference type="PROSITE" id="PS50157"/>
    </source>
</evidence>
<dbReference type="GeneID" id="113205927"/>
<evidence type="ECO:0000256" key="4">
    <source>
        <dbReference type="ARBA" id="ARBA00022737"/>
    </source>
</evidence>
<dbReference type="FunFam" id="3.30.160.60:FF:000446">
    <property type="entry name" value="Zinc finger protein"/>
    <property type="match status" value="1"/>
</dbReference>
<dbReference type="KEGG" id="foc:113205927"/>
<feature type="binding site" evidence="10">
    <location>
        <position position="12"/>
    </location>
    <ligand>
        <name>Zn(2+)</name>
        <dbReference type="ChEBI" id="CHEBI:29105"/>
    </ligand>
</feature>
<name>A0A6J1SG02_FRAOC</name>
<keyword evidence="14" id="KW-1185">Reference proteome</keyword>
<dbReference type="RefSeq" id="XP_026277516.1">
    <property type="nucleotide sequence ID" value="XM_026421731.2"/>
</dbReference>
<reference evidence="15 16" key="1">
    <citation type="submission" date="2025-04" db="UniProtKB">
        <authorList>
            <consortium name="RefSeq"/>
        </authorList>
    </citation>
    <scope>IDENTIFICATION</scope>
    <source>
        <tissue evidence="15 16">Whole organism</tissue>
    </source>
</reference>
<feature type="domain" description="C2H2-type" evidence="12">
    <location>
        <begin position="442"/>
        <end position="466"/>
    </location>
</feature>
<dbReference type="SUPFAM" id="SSF57667">
    <property type="entry name" value="beta-beta-alpha zinc fingers"/>
    <property type="match status" value="4"/>
</dbReference>
<evidence type="ECO:0000256" key="10">
    <source>
        <dbReference type="PROSITE-ProRule" id="PRU01263"/>
    </source>
</evidence>
<dbReference type="GO" id="GO:0010468">
    <property type="term" value="P:regulation of gene expression"/>
    <property type="evidence" value="ECO:0007669"/>
    <property type="project" value="TreeGrafter"/>
</dbReference>
<organism evidence="14 15">
    <name type="scientific">Frankliniella occidentalis</name>
    <name type="common">Western flower thrips</name>
    <name type="synonym">Euthrips occidentalis</name>
    <dbReference type="NCBI Taxonomy" id="133901"/>
    <lineage>
        <taxon>Eukaryota</taxon>
        <taxon>Metazoa</taxon>
        <taxon>Ecdysozoa</taxon>
        <taxon>Arthropoda</taxon>
        <taxon>Hexapoda</taxon>
        <taxon>Insecta</taxon>
        <taxon>Pterygota</taxon>
        <taxon>Neoptera</taxon>
        <taxon>Paraneoptera</taxon>
        <taxon>Thysanoptera</taxon>
        <taxon>Terebrantia</taxon>
        <taxon>Thripoidea</taxon>
        <taxon>Thripidae</taxon>
        <taxon>Frankliniella</taxon>
    </lineage>
</organism>
<dbReference type="InterPro" id="IPR012934">
    <property type="entry name" value="Znf_AD"/>
</dbReference>
<comment type="similarity">
    <text evidence="2">Belongs to the krueppel C2H2-type zinc-finger protein family.</text>
</comment>
<evidence type="ECO:0000256" key="9">
    <source>
        <dbReference type="PROSITE-ProRule" id="PRU00042"/>
    </source>
</evidence>
<keyword evidence="5 9" id="KW-0863">Zinc-finger</keyword>
<feature type="binding site" evidence="10">
    <location>
        <position position="58"/>
    </location>
    <ligand>
        <name>Zn(2+)</name>
        <dbReference type="ChEBI" id="CHEBI:29105"/>
    </ligand>
</feature>
<evidence type="ECO:0000313" key="15">
    <source>
        <dbReference type="RefSeq" id="XP_026277516.1"/>
    </source>
</evidence>
<feature type="domain" description="C2H2-type" evidence="12">
    <location>
        <begin position="414"/>
        <end position="441"/>
    </location>
</feature>
<dbReference type="GO" id="GO:0008270">
    <property type="term" value="F:zinc ion binding"/>
    <property type="evidence" value="ECO:0007669"/>
    <property type="project" value="UniProtKB-UniRule"/>
</dbReference>
<keyword evidence="4" id="KW-0677">Repeat</keyword>
<feature type="domain" description="C2H2-type" evidence="12">
    <location>
        <begin position="358"/>
        <end position="385"/>
    </location>
</feature>
<accession>A0A6J1SG02</accession>
<evidence type="ECO:0000259" key="13">
    <source>
        <dbReference type="PROSITE" id="PS51915"/>
    </source>
</evidence>
<dbReference type="InterPro" id="IPR050331">
    <property type="entry name" value="Zinc_finger"/>
</dbReference>
<dbReference type="FunFam" id="3.30.160.60:FF:000100">
    <property type="entry name" value="Zinc finger 45-like"/>
    <property type="match status" value="1"/>
</dbReference>
<dbReference type="OrthoDB" id="6077919at2759"/>
<evidence type="ECO:0000313" key="14">
    <source>
        <dbReference type="Proteomes" id="UP000504606"/>
    </source>
</evidence>
<dbReference type="PROSITE" id="PS50157">
    <property type="entry name" value="ZINC_FINGER_C2H2_2"/>
    <property type="match status" value="8"/>
</dbReference>
<evidence type="ECO:0000256" key="1">
    <source>
        <dbReference type="ARBA" id="ARBA00004123"/>
    </source>
</evidence>
<comment type="subcellular location">
    <subcellularLocation>
        <location evidence="1">Nucleus</location>
    </subcellularLocation>
</comment>
<feature type="domain" description="C2H2-type" evidence="12">
    <location>
        <begin position="242"/>
        <end position="269"/>
    </location>
</feature>
<feature type="domain" description="C2H2-type" evidence="12">
    <location>
        <begin position="271"/>
        <end position="298"/>
    </location>
</feature>
<dbReference type="Pfam" id="PF00096">
    <property type="entry name" value="zf-C2H2"/>
    <property type="match status" value="7"/>
</dbReference>
<evidence type="ECO:0000256" key="6">
    <source>
        <dbReference type="ARBA" id="ARBA00022833"/>
    </source>
</evidence>
<feature type="domain" description="C2H2-type" evidence="12">
    <location>
        <begin position="327"/>
        <end position="355"/>
    </location>
</feature>
<feature type="binding site" evidence="10">
    <location>
        <position position="55"/>
    </location>
    <ligand>
        <name>Zn(2+)</name>
        <dbReference type="ChEBI" id="CHEBI:29105"/>
    </ligand>
</feature>
<keyword evidence="7" id="KW-0238">DNA-binding</keyword>
<evidence type="ECO:0000256" key="11">
    <source>
        <dbReference type="SAM" id="MobiDB-lite"/>
    </source>
</evidence>
<dbReference type="GO" id="GO:0003677">
    <property type="term" value="F:DNA binding"/>
    <property type="evidence" value="ECO:0007669"/>
    <property type="project" value="UniProtKB-KW"/>
</dbReference>
<gene>
    <name evidence="15 16" type="primary">LOC113205927</name>
</gene>
<evidence type="ECO:0000256" key="5">
    <source>
        <dbReference type="ARBA" id="ARBA00022771"/>
    </source>
</evidence>
<keyword evidence="8" id="KW-0539">Nucleus</keyword>
<dbReference type="AlphaFoldDB" id="A0A6J1SG02"/>
<feature type="binding site" evidence="10">
    <location>
        <position position="9"/>
    </location>
    <ligand>
        <name>Zn(2+)</name>
        <dbReference type="ChEBI" id="CHEBI:29105"/>
    </ligand>
</feature>